<accession>A0ABW5MWK0</accession>
<keyword evidence="2" id="KW-1133">Transmembrane helix</keyword>
<dbReference type="Pfam" id="PF19578">
    <property type="entry name" value="DUF6090"/>
    <property type="match status" value="1"/>
</dbReference>
<reference evidence="4" key="1">
    <citation type="journal article" date="2019" name="Int. J. Syst. Evol. Microbiol.">
        <title>The Global Catalogue of Microorganisms (GCM) 10K type strain sequencing project: providing services to taxonomists for standard genome sequencing and annotation.</title>
        <authorList>
            <consortium name="The Broad Institute Genomics Platform"/>
            <consortium name="The Broad Institute Genome Sequencing Center for Infectious Disease"/>
            <person name="Wu L."/>
            <person name="Ma J."/>
        </authorList>
    </citation>
    <scope>NUCLEOTIDE SEQUENCE [LARGE SCALE GENOMIC DNA]</scope>
    <source>
        <strain evidence="4">KCTC 52368</strain>
    </source>
</reference>
<gene>
    <name evidence="3" type="ORF">ACFSQJ_11235</name>
</gene>
<evidence type="ECO:0000256" key="1">
    <source>
        <dbReference type="SAM" id="Coils"/>
    </source>
</evidence>
<feature type="coiled-coil region" evidence="1">
    <location>
        <begin position="63"/>
        <end position="97"/>
    </location>
</feature>
<comment type="caution">
    <text evidence="3">The sequence shown here is derived from an EMBL/GenBank/DDBJ whole genome shotgun (WGS) entry which is preliminary data.</text>
</comment>
<sequence>MIKFFRKIRQKLLSENKFSKYLIYAIGEIILVVIGILIALQINNWNEERKSNIQGKAYVSEIYREVKKDIKKIADILDKFEANKIKSRRILEILESESRYIADSSLFTKDVLNIIGVIDVGRQNNTWDELSSSGKIAIIDNDSLDNQLKNFYEYYDKQVIQFSETPAKMREKCRNTYGQCLDIASVDRYWKPDGDQTNSRNWFTCFLNNKEVRKDINAIHVSSYWQIYHFAKIKAEGQSIIDYMEQNLNL</sequence>
<feature type="transmembrane region" description="Helical" evidence="2">
    <location>
        <begin position="21"/>
        <end position="42"/>
    </location>
</feature>
<dbReference type="RefSeq" id="WP_377767045.1">
    <property type="nucleotide sequence ID" value="NZ_JBHULB010000014.1"/>
</dbReference>
<evidence type="ECO:0000313" key="3">
    <source>
        <dbReference type="EMBL" id="MFD2587507.1"/>
    </source>
</evidence>
<dbReference type="Proteomes" id="UP001597526">
    <property type="component" value="Unassembled WGS sequence"/>
</dbReference>
<protein>
    <submittedName>
        <fullName evidence="3">DUF6090 family protein</fullName>
    </submittedName>
</protein>
<keyword evidence="4" id="KW-1185">Reference proteome</keyword>
<keyword evidence="2" id="KW-0472">Membrane</keyword>
<organism evidence="3 4">
    <name type="scientific">Croceitalea marina</name>
    <dbReference type="NCBI Taxonomy" id="1775166"/>
    <lineage>
        <taxon>Bacteria</taxon>
        <taxon>Pseudomonadati</taxon>
        <taxon>Bacteroidota</taxon>
        <taxon>Flavobacteriia</taxon>
        <taxon>Flavobacteriales</taxon>
        <taxon>Flavobacteriaceae</taxon>
        <taxon>Croceitalea</taxon>
    </lineage>
</organism>
<keyword evidence="1" id="KW-0175">Coiled coil</keyword>
<keyword evidence="2" id="KW-0812">Transmembrane</keyword>
<dbReference type="InterPro" id="IPR045749">
    <property type="entry name" value="DUF6090"/>
</dbReference>
<dbReference type="EMBL" id="JBHULB010000014">
    <property type="protein sequence ID" value="MFD2587507.1"/>
    <property type="molecule type" value="Genomic_DNA"/>
</dbReference>
<proteinExistence type="predicted"/>
<evidence type="ECO:0000256" key="2">
    <source>
        <dbReference type="SAM" id="Phobius"/>
    </source>
</evidence>
<evidence type="ECO:0000313" key="4">
    <source>
        <dbReference type="Proteomes" id="UP001597526"/>
    </source>
</evidence>
<name>A0ABW5MWK0_9FLAO</name>